<reference evidence="1" key="1">
    <citation type="submission" date="2020-06" db="EMBL/GenBank/DDBJ databases">
        <title>Draft genome of Bugula neritina, a colonial animal packing powerful symbionts and potential medicines.</title>
        <authorList>
            <person name="Rayko M."/>
        </authorList>
    </citation>
    <scope>NUCLEOTIDE SEQUENCE [LARGE SCALE GENOMIC DNA]</scope>
    <source>
        <strain evidence="1">Kwan_BN1</strain>
    </source>
</reference>
<proteinExistence type="predicted"/>
<dbReference type="OrthoDB" id="185175at2759"/>
<comment type="caution">
    <text evidence="1">The sequence shown here is derived from an EMBL/GenBank/DDBJ whole genome shotgun (WGS) entry which is preliminary data.</text>
</comment>
<sequence length="68" mass="7608">MKRAVYNKRRNLRAQSVHFLRQADQNLASAEGDAAGEPSAVKMRHSACNVLKDTQLRSLIAKSVHSQF</sequence>
<name>A0A7J7K4V9_BUGNE</name>
<dbReference type="Proteomes" id="UP000593567">
    <property type="component" value="Unassembled WGS sequence"/>
</dbReference>
<dbReference type="AlphaFoldDB" id="A0A7J7K4V9"/>
<gene>
    <name evidence="1" type="ORF">EB796_008485</name>
</gene>
<accession>A0A7J7K4V9</accession>
<evidence type="ECO:0000313" key="1">
    <source>
        <dbReference type="EMBL" id="KAF6033213.1"/>
    </source>
</evidence>
<keyword evidence="2" id="KW-1185">Reference proteome</keyword>
<protein>
    <submittedName>
        <fullName evidence="1">Uncharacterized protein</fullName>
    </submittedName>
</protein>
<organism evidence="1 2">
    <name type="scientific">Bugula neritina</name>
    <name type="common">Brown bryozoan</name>
    <name type="synonym">Sertularia neritina</name>
    <dbReference type="NCBI Taxonomy" id="10212"/>
    <lineage>
        <taxon>Eukaryota</taxon>
        <taxon>Metazoa</taxon>
        <taxon>Spiralia</taxon>
        <taxon>Lophotrochozoa</taxon>
        <taxon>Bryozoa</taxon>
        <taxon>Gymnolaemata</taxon>
        <taxon>Cheilostomatida</taxon>
        <taxon>Flustrina</taxon>
        <taxon>Buguloidea</taxon>
        <taxon>Bugulidae</taxon>
        <taxon>Bugula</taxon>
    </lineage>
</organism>
<dbReference type="EMBL" id="VXIV02001428">
    <property type="protein sequence ID" value="KAF6033213.1"/>
    <property type="molecule type" value="Genomic_DNA"/>
</dbReference>
<evidence type="ECO:0000313" key="2">
    <source>
        <dbReference type="Proteomes" id="UP000593567"/>
    </source>
</evidence>